<evidence type="ECO:0000313" key="3">
    <source>
        <dbReference type="Proteomes" id="UP000008311"/>
    </source>
</evidence>
<reference evidence="3" key="1">
    <citation type="journal article" date="2010" name="Nat. Biotechnol.">
        <title>Draft genome sequence of the oilseed species Ricinus communis.</title>
        <authorList>
            <person name="Chan A.P."/>
            <person name="Crabtree J."/>
            <person name="Zhao Q."/>
            <person name="Lorenzi H."/>
            <person name="Orvis J."/>
            <person name="Puiu D."/>
            <person name="Melake-Berhan A."/>
            <person name="Jones K.M."/>
            <person name="Redman J."/>
            <person name="Chen G."/>
            <person name="Cahoon E.B."/>
            <person name="Gedil M."/>
            <person name="Stanke M."/>
            <person name="Haas B.J."/>
            <person name="Wortman J.R."/>
            <person name="Fraser-Liggett C.M."/>
            <person name="Ravel J."/>
            <person name="Rabinowicz P.D."/>
        </authorList>
    </citation>
    <scope>NUCLEOTIDE SEQUENCE [LARGE SCALE GENOMIC DNA]</scope>
    <source>
        <strain evidence="3">cv. Hale</strain>
    </source>
</reference>
<dbReference type="STRING" id="3988.B9T030"/>
<evidence type="ECO:0000313" key="2">
    <source>
        <dbReference type="EMBL" id="EEF30802.1"/>
    </source>
</evidence>
<dbReference type="InterPro" id="IPR036875">
    <property type="entry name" value="Znf_CCHC_sf"/>
</dbReference>
<evidence type="ECO:0000259" key="1">
    <source>
        <dbReference type="SMART" id="SM00343"/>
    </source>
</evidence>
<protein>
    <submittedName>
        <fullName evidence="2">Cellular nucleic acid binding protein, putative</fullName>
    </submittedName>
</protein>
<dbReference type="EMBL" id="EQ974293">
    <property type="protein sequence ID" value="EEF30802.1"/>
    <property type="molecule type" value="Genomic_DNA"/>
</dbReference>
<dbReference type="GO" id="GO:0003676">
    <property type="term" value="F:nucleic acid binding"/>
    <property type="evidence" value="ECO:0007669"/>
    <property type="project" value="InterPro"/>
</dbReference>
<dbReference type="SMART" id="SM00343">
    <property type="entry name" value="ZnF_C2HC"/>
    <property type="match status" value="2"/>
</dbReference>
<name>B9T030_RICCO</name>
<dbReference type="Pfam" id="PF00098">
    <property type="entry name" value="zf-CCHC"/>
    <property type="match status" value="1"/>
</dbReference>
<dbReference type="eggNOG" id="KOG4400">
    <property type="taxonomic scope" value="Eukaryota"/>
</dbReference>
<gene>
    <name evidence="2" type="ORF">RCOM_0037460</name>
</gene>
<dbReference type="Gene3D" id="4.10.60.10">
    <property type="entry name" value="Zinc finger, CCHC-type"/>
    <property type="match status" value="1"/>
</dbReference>
<feature type="domain" description="CCHC-type" evidence="1">
    <location>
        <begin position="24"/>
        <end position="40"/>
    </location>
</feature>
<feature type="domain" description="CCHC-type" evidence="1">
    <location>
        <begin position="75"/>
        <end position="96"/>
    </location>
</feature>
<proteinExistence type="predicted"/>
<organism evidence="2 3">
    <name type="scientific">Ricinus communis</name>
    <name type="common">Castor bean</name>
    <dbReference type="NCBI Taxonomy" id="3988"/>
    <lineage>
        <taxon>Eukaryota</taxon>
        <taxon>Viridiplantae</taxon>
        <taxon>Streptophyta</taxon>
        <taxon>Embryophyta</taxon>
        <taxon>Tracheophyta</taxon>
        <taxon>Spermatophyta</taxon>
        <taxon>Magnoliopsida</taxon>
        <taxon>eudicotyledons</taxon>
        <taxon>Gunneridae</taxon>
        <taxon>Pentapetalae</taxon>
        <taxon>rosids</taxon>
        <taxon>fabids</taxon>
        <taxon>Malpighiales</taxon>
        <taxon>Euphorbiaceae</taxon>
        <taxon>Acalyphoideae</taxon>
        <taxon>Acalypheae</taxon>
        <taxon>Ricinus</taxon>
    </lineage>
</organism>
<dbReference type="PANTHER" id="PTHR46978:SF1">
    <property type="entry name" value="ZINC KNUCKLE (CCHC-TYPE) FAMILY PROTEIN"/>
    <property type="match status" value="1"/>
</dbReference>
<dbReference type="InParanoid" id="B9T030"/>
<dbReference type="PANTHER" id="PTHR46978">
    <property type="entry name" value="ZINC KNUCKLE (CCHC-TYPE) FAMILY PROTEIN"/>
    <property type="match status" value="1"/>
</dbReference>
<dbReference type="AlphaFoldDB" id="B9T030"/>
<dbReference type="InterPro" id="IPR001878">
    <property type="entry name" value="Znf_CCHC"/>
</dbReference>
<dbReference type="SUPFAM" id="SSF57756">
    <property type="entry name" value="Retrovirus zinc finger-like domains"/>
    <property type="match status" value="1"/>
</dbReference>
<accession>B9T030</accession>
<dbReference type="Proteomes" id="UP000008311">
    <property type="component" value="Unassembled WGS sequence"/>
</dbReference>
<keyword evidence="3" id="KW-1185">Reference proteome</keyword>
<sequence length="167" mass="18607">MSVILEIPQRKARKHQENKSHPDACLRCGGPGHEMFSCRTDYLPDDLKEIQCYVCKKFGHLCCHDFPDLYPTELSCYNCGQSGHLGSRLFCKECPNLCGATMIQEKPLLCATDGEQGPLAPTCSNHVKNSYASFRCDPGTLSPWLSSSSAALDMYRLRVQGERTLEA</sequence>
<dbReference type="GO" id="GO:0008270">
    <property type="term" value="F:zinc ion binding"/>
    <property type="evidence" value="ECO:0007669"/>
    <property type="project" value="InterPro"/>
</dbReference>